<comment type="caution">
    <text evidence="5">The sequence shown here is derived from an EMBL/GenBank/DDBJ whole genome shotgun (WGS) entry which is preliminary data.</text>
</comment>
<protein>
    <submittedName>
        <fullName evidence="5">1-acyl-sn-glycerol-3-phosphate acyltransferase</fullName>
    </submittedName>
</protein>
<keyword evidence="3 5" id="KW-0012">Acyltransferase</keyword>
<sequence length="259" mass="29523">MSHLFSENSYDTPDNRRDLRSRLLLNCRLNFHLQIWQNFYRIGRQAKNGLLSRGEQIRFSEKNVDILERCGAKIHLRGLENLSAGDGPFVLAGNHMSAVESLVLNAIISPRLDFTYVIKSNTFSVPFLRQAMRAMNAIGIDRNNPREDLRTVLSEGRRRLESGSSVLIFPEGGRHAEFVPERFNSIAVKLARAAKVELLPFALKTDFLPRGKIFSDFSALHPGRHIHFSFGPPVAVEGNGREAQERIIRFIREQTARWN</sequence>
<evidence type="ECO:0000256" key="1">
    <source>
        <dbReference type="ARBA" id="ARBA00005189"/>
    </source>
</evidence>
<dbReference type="SMART" id="SM00563">
    <property type="entry name" value="PlsC"/>
    <property type="match status" value="1"/>
</dbReference>
<keyword evidence="6" id="KW-1185">Reference proteome</keyword>
<dbReference type="Pfam" id="PF01553">
    <property type="entry name" value="Acyltransferase"/>
    <property type="match status" value="1"/>
</dbReference>
<evidence type="ECO:0000256" key="2">
    <source>
        <dbReference type="ARBA" id="ARBA00022679"/>
    </source>
</evidence>
<dbReference type="SUPFAM" id="SSF69593">
    <property type="entry name" value="Glycerol-3-phosphate (1)-acyltransferase"/>
    <property type="match status" value="1"/>
</dbReference>
<evidence type="ECO:0000313" key="5">
    <source>
        <dbReference type="EMBL" id="MST95507.1"/>
    </source>
</evidence>
<name>A0A844FWD5_9BACT</name>
<keyword evidence="2 5" id="KW-0808">Transferase</keyword>
<reference evidence="5 6" key="1">
    <citation type="submission" date="2019-08" db="EMBL/GenBank/DDBJ databases">
        <title>In-depth cultivation of the pig gut microbiome towards novel bacterial diversity and tailored functional studies.</title>
        <authorList>
            <person name="Wylensek D."/>
            <person name="Hitch T.C.A."/>
            <person name="Clavel T."/>
        </authorList>
    </citation>
    <scope>NUCLEOTIDE SEQUENCE [LARGE SCALE GENOMIC DNA]</scope>
    <source>
        <strain evidence="5 6">BBE-744-WT-12</strain>
    </source>
</reference>
<dbReference type="RefSeq" id="WP_154416631.1">
    <property type="nucleotide sequence ID" value="NZ_VUNS01000001.1"/>
</dbReference>
<dbReference type="PANTHER" id="PTHR10434">
    <property type="entry name" value="1-ACYL-SN-GLYCEROL-3-PHOSPHATE ACYLTRANSFERASE"/>
    <property type="match status" value="1"/>
</dbReference>
<comment type="pathway">
    <text evidence="1">Lipid metabolism.</text>
</comment>
<dbReference type="GO" id="GO:0003841">
    <property type="term" value="F:1-acylglycerol-3-phosphate O-acyltransferase activity"/>
    <property type="evidence" value="ECO:0007669"/>
    <property type="project" value="TreeGrafter"/>
</dbReference>
<evidence type="ECO:0000313" key="6">
    <source>
        <dbReference type="Proteomes" id="UP000435649"/>
    </source>
</evidence>
<gene>
    <name evidence="5" type="ORF">FYJ85_00400</name>
</gene>
<dbReference type="InterPro" id="IPR002123">
    <property type="entry name" value="Plipid/glycerol_acylTrfase"/>
</dbReference>
<organism evidence="5 6">
    <name type="scientific">Victivallis lenta</name>
    <dbReference type="NCBI Taxonomy" id="2606640"/>
    <lineage>
        <taxon>Bacteria</taxon>
        <taxon>Pseudomonadati</taxon>
        <taxon>Lentisphaerota</taxon>
        <taxon>Lentisphaeria</taxon>
        <taxon>Victivallales</taxon>
        <taxon>Victivallaceae</taxon>
        <taxon>Victivallis</taxon>
    </lineage>
</organism>
<accession>A0A844FWD5</accession>
<dbReference type="EMBL" id="VUNS01000001">
    <property type="protein sequence ID" value="MST95507.1"/>
    <property type="molecule type" value="Genomic_DNA"/>
</dbReference>
<proteinExistence type="predicted"/>
<evidence type="ECO:0000256" key="3">
    <source>
        <dbReference type="ARBA" id="ARBA00023315"/>
    </source>
</evidence>
<dbReference type="Proteomes" id="UP000435649">
    <property type="component" value="Unassembled WGS sequence"/>
</dbReference>
<dbReference type="CDD" id="cd07989">
    <property type="entry name" value="LPLAT_AGPAT-like"/>
    <property type="match status" value="1"/>
</dbReference>
<evidence type="ECO:0000259" key="4">
    <source>
        <dbReference type="SMART" id="SM00563"/>
    </source>
</evidence>
<dbReference type="GO" id="GO:0006654">
    <property type="term" value="P:phosphatidic acid biosynthetic process"/>
    <property type="evidence" value="ECO:0007669"/>
    <property type="project" value="TreeGrafter"/>
</dbReference>
<feature type="domain" description="Phospholipid/glycerol acyltransferase" evidence="4">
    <location>
        <begin position="89"/>
        <end position="206"/>
    </location>
</feature>
<dbReference type="AlphaFoldDB" id="A0A844FWD5"/>
<dbReference type="PANTHER" id="PTHR10434:SF40">
    <property type="entry name" value="1-ACYL-SN-GLYCEROL-3-PHOSPHATE ACYLTRANSFERASE"/>
    <property type="match status" value="1"/>
</dbReference>